<dbReference type="EMBL" id="CP000471">
    <property type="protein sequence ID" value="ABK44197.1"/>
    <property type="molecule type" value="Genomic_DNA"/>
</dbReference>
<keyword evidence="2" id="KW-0812">Transmembrane</keyword>
<evidence type="ECO:0000256" key="1">
    <source>
        <dbReference type="SAM" id="Coils"/>
    </source>
</evidence>
<dbReference type="AlphaFoldDB" id="A0L8A4"/>
<keyword evidence="2" id="KW-1133">Transmembrane helix</keyword>
<dbReference type="Proteomes" id="UP000002586">
    <property type="component" value="Chromosome"/>
</dbReference>
<accession>A0L8A4</accession>
<reference evidence="4" key="1">
    <citation type="journal article" date="2009" name="Appl. Environ. Microbiol.">
        <title>Complete genome sequence of the chemolithoautotrophic marine magnetotactic coccus strain MC-1.</title>
        <authorList>
            <person name="Schubbe S."/>
            <person name="Williams T.J."/>
            <person name="Xie G."/>
            <person name="Kiss H.E."/>
            <person name="Brettin T.S."/>
            <person name="Martinez D."/>
            <person name="Ross C.A."/>
            <person name="Schuler D."/>
            <person name="Cox B.L."/>
            <person name="Nealson K.H."/>
            <person name="Bazylinski D.A."/>
        </authorList>
    </citation>
    <scope>NUCLEOTIDE SEQUENCE [LARGE SCALE GENOMIC DNA]</scope>
    <source>
        <strain evidence="4">ATCC BAA-1437 / JCM 17883 / MC-1</strain>
    </source>
</reference>
<protein>
    <submittedName>
        <fullName evidence="3">Uncharacterized protein</fullName>
    </submittedName>
</protein>
<feature type="transmembrane region" description="Helical" evidence="2">
    <location>
        <begin position="12"/>
        <end position="33"/>
    </location>
</feature>
<dbReference type="HOGENOM" id="CLU_2130451_0_0_5"/>
<proteinExistence type="predicted"/>
<dbReference type="STRING" id="156889.Mmc1_1688"/>
<sequence length="113" mass="12968">MTFTLTWETLSYMIVVLGAVQALVSWTLSSLFVRQSDCSKHREECHRMVEASHEETDEALKNGSLKFATLEVEHRQIFGGMQSVGKELGELKQDLKERMDRLEKILMDHIVQG</sequence>
<evidence type="ECO:0000313" key="3">
    <source>
        <dbReference type="EMBL" id="ABK44197.1"/>
    </source>
</evidence>
<evidence type="ECO:0000313" key="4">
    <source>
        <dbReference type="Proteomes" id="UP000002586"/>
    </source>
</evidence>
<gene>
    <name evidence="3" type="ordered locus">Mmc1_1688</name>
</gene>
<evidence type="ECO:0000256" key="2">
    <source>
        <dbReference type="SAM" id="Phobius"/>
    </source>
</evidence>
<dbReference type="RefSeq" id="WP_011713345.1">
    <property type="nucleotide sequence ID" value="NC_008576.1"/>
</dbReference>
<keyword evidence="2" id="KW-0472">Membrane</keyword>
<feature type="coiled-coil region" evidence="1">
    <location>
        <begin position="85"/>
        <end position="112"/>
    </location>
</feature>
<name>A0L8A4_MAGMM</name>
<reference evidence="3 4" key="2">
    <citation type="journal article" date="2012" name="Int. J. Syst. Evol. Microbiol.">
        <title>Magnetococcus marinus gen. nov., sp. nov., a marine, magnetotactic bacterium that represents a novel lineage (Magnetococcaceae fam. nov.; Magnetococcales ord. nov.) at the base of the Alphaproteobacteria.</title>
        <authorList>
            <person name="Bazylinski D.A."/>
            <person name="Williams T.J."/>
            <person name="Lefevre C.T."/>
            <person name="Berg R.J."/>
            <person name="Zhang C.L."/>
            <person name="Bowser S.S."/>
            <person name="Dean A.J."/>
            <person name="Beveridge T.J."/>
        </authorList>
    </citation>
    <scope>NUCLEOTIDE SEQUENCE [LARGE SCALE GENOMIC DNA]</scope>
    <source>
        <strain evidence="4">ATCC BAA-1437 / JCM 17883 / MC-1</strain>
    </source>
</reference>
<keyword evidence="1" id="KW-0175">Coiled coil</keyword>
<keyword evidence="4" id="KW-1185">Reference proteome</keyword>
<dbReference type="KEGG" id="mgm:Mmc1_1688"/>
<organism evidence="3 4">
    <name type="scientific">Magnetococcus marinus (strain ATCC BAA-1437 / JCM 17883 / MC-1)</name>
    <dbReference type="NCBI Taxonomy" id="156889"/>
    <lineage>
        <taxon>Bacteria</taxon>
        <taxon>Pseudomonadati</taxon>
        <taxon>Pseudomonadota</taxon>
        <taxon>Magnetococcia</taxon>
        <taxon>Magnetococcales</taxon>
        <taxon>Magnetococcaceae</taxon>
        <taxon>Magnetococcus</taxon>
    </lineage>
</organism>